<dbReference type="OrthoDB" id="284135at2"/>
<gene>
    <name evidence="1" type="ORF">D3874_17930</name>
</gene>
<keyword evidence="2" id="KW-1185">Reference proteome</keyword>
<accession>A0A418WFE9</accession>
<reference evidence="1 2" key="1">
    <citation type="submission" date="2018-09" db="EMBL/GenBank/DDBJ databases">
        <authorList>
            <person name="Zhu H."/>
        </authorList>
    </citation>
    <scope>NUCLEOTIDE SEQUENCE [LARGE SCALE GENOMIC DNA]</scope>
    <source>
        <strain evidence="1 2">K1W22B-8</strain>
    </source>
</reference>
<comment type="caution">
    <text evidence="1">The sequence shown here is derived from an EMBL/GenBank/DDBJ whole genome shotgun (WGS) entry which is preliminary data.</text>
</comment>
<evidence type="ECO:0000313" key="2">
    <source>
        <dbReference type="Proteomes" id="UP000284605"/>
    </source>
</evidence>
<evidence type="ECO:0000313" key="1">
    <source>
        <dbReference type="EMBL" id="RJF88639.1"/>
    </source>
</evidence>
<dbReference type="Pfam" id="PF11149">
    <property type="entry name" value="DUF2924"/>
    <property type="match status" value="1"/>
</dbReference>
<dbReference type="RefSeq" id="WP_119779272.1">
    <property type="nucleotide sequence ID" value="NZ_QYUK01000011.1"/>
</dbReference>
<organism evidence="1 2">
    <name type="scientific">Oleomonas cavernae</name>
    <dbReference type="NCBI Taxonomy" id="2320859"/>
    <lineage>
        <taxon>Bacteria</taxon>
        <taxon>Pseudomonadati</taxon>
        <taxon>Pseudomonadota</taxon>
        <taxon>Alphaproteobacteria</taxon>
        <taxon>Acetobacterales</taxon>
        <taxon>Acetobacteraceae</taxon>
        <taxon>Oleomonas</taxon>
    </lineage>
</organism>
<dbReference type="InterPro" id="IPR021322">
    <property type="entry name" value="DUF2924"/>
</dbReference>
<dbReference type="AlphaFoldDB" id="A0A418WFE9"/>
<proteinExistence type="predicted"/>
<name>A0A418WFE9_9PROT</name>
<dbReference type="EMBL" id="QYUK01000011">
    <property type="protein sequence ID" value="RJF88639.1"/>
    <property type="molecule type" value="Genomic_DNA"/>
</dbReference>
<protein>
    <submittedName>
        <fullName evidence="1">DUF2924 domain-containing protein</fullName>
    </submittedName>
</protein>
<dbReference type="Proteomes" id="UP000284605">
    <property type="component" value="Unassembled WGS sequence"/>
</dbReference>
<sequence length="150" mass="16308">MSRLAAADVEAALVALDTMDADALKLRWQELYGREAPHKARAEFLRRGLAHRLQENAFGGLKPAVARRLARIAEEAARGNEAVTVSPVVSGPAPGTRLLRQWNGQTQMVEVQVDGFVWAGRRFTSLSAVAQAITGTKWSGPRFFGLGSRP</sequence>